<protein>
    <submittedName>
        <fullName evidence="1">Uncharacterized protein</fullName>
    </submittedName>
</protein>
<feature type="non-terminal residue" evidence="1">
    <location>
        <position position="1"/>
    </location>
</feature>
<name>A0A0F9I5M3_9ZZZZ</name>
<gene>
    <name evidence="1" type="ORF">LCGC14_1620610</name>
</gene>
<dbReference type="EMBL" id="LAZR01013234">
    <property type="protein sequence ID" value="KKM22906.1"/>
    <property type="molecule type" value="Genomic_DNA"/>
</dbReference>
<dbReference type="AlphaFoldDB" id="A0A0F9I5M3"/>
<organism evidence="1">
    <name type="scientific">marine sediment metagenome</name>
    <dbReference type="NCBI Taxonomy" id="412755"/>
    <lineage>
        <taxon>unclassified sequences</taxon>
        <taxon>metagenomes</taxon>
        <taxon>ecological metagenomes</taxon>
    </lineage>
</organism>
<accession>A0A0F9I5M3</accession>
<sequence>NEFEKWKEKYHLSDDFNIQGIENLCTSTRVFNLRKDDKGLYDEGGAYDGWGRKVMDFPDDGHPDMCNAVLDITGDCRDEIVVWDPNEIWVYTQHDNPIPGKLYKPKRNELSNYSNYQASVSLPGWNK</sequence>
<evidence type="ECO:0000313" key="1">
    <source>
        <dbReference type="EMBL" id="KKM22906.1"/>
    </source>
</evidence>
<reference evidence="1" key="1">
    <citation type="journal article" date="2015" name="Nature">
        <title>Complex archaea that bridge the gap between prokaryotes and eukaryotes.</title>
        <authorList>
            <person name="Spang A."/>
            <person name="Saw J.H."/>
            <person name="Jorgensen S.L."/>
            <person name="Zaremba-Niedzwiedzka K."/>
            <person name="Martijn J."/>
            <person name="Lind A.E."/>
            <person name="van Eijk R."/>
            <person name="Schleper C."/>
            <person name="Guy L."/>
            <person name="Ettema T.J."/>
        </authorList>
    </citation>
    <scope>NUCLEOTIDE SEQUENCE</scope>
</reference>
<proteinExistence type="predicted"/>
<comment type="caution">
    <text evidence="1">The sequence shown here is derived from an EMBL/GenBank/DDBJ whole genome shotgun (WGS) entry which is preliminary data.</text>
</comment>